<feature type="domain" description="Hemerythrin-like" evidence="1">
    <location>
        <begin position="4"/>
        <end position="139"/>
    </location>
</feature>
<evidence type="ECO:0000259" key="1">
    <source>
        <dbReference type="Pfam" id="PF01814"/>
    </source>
</evidence>
<dbReference type="InterPro" id="IPR012312">
    <property type="entry name" value="Hemerythrin-like"/>
</dbReference>
<evidence type="ECO:0000313" key="3">
    <source>
        <dbReference type="Proteomes" id="UP000288812"/>
    </source>
</evidence>
<dbReference type="Gene3D" id="1.20.120.520">
    <property type="entry name" value="nmb1532 protein domain like"/>
    <property type="match status" value="1"/>
</dbReference>
<evidence type="ECO:0000313" key="2">
    <source>
        <dbReference type="EMBL" id="RVU54204.1"/>
    </source>
</evidence>
<dbReference type="AlphaFoldDB" id="A0A437S5D4"/>
<dbReference type="EMBL" id="RLIH01000013">
    <property type="protein sequence ID" value="RVU54204.1"/>
    <property type="molecule type" value="Genomic_DNA"/>
</dbReference>
<name>A0A437S5D4_9FIRM</name>
<dbReference type="GO" id="GO:0005886">
    <property type="term" value="C:plasma membrane"/>
    <property type="evidence" value="ECO:0007669"/>
    <property type="project" value="TreeGrafter"/>
</dbReference>
<dbReference type="PANTHER" id="PTHR39966:SF1">
    <property type="entry name" value="HEMERYTHRIN-LIKE DOMAIN-CONTAINING PROTEIN"/>
    <property type="match status" value="1"/>
</dbReference>
<dbReference type="Pfam" id="PF01814">
    <property type="entry name" value="Hemerythrin"/>
    <property type="match status" value="1"/>
</dbReference>
<sequence>MFTIEFLKKEHEKIIEVVDKVEENCISIMNGRELNVNFYRVLIEYIRKFADSTHHKKEEDILFKYMVDNLGEVAEKLVKSGMLTEHQMARYYVSELENYLNDYEESKSDKSKVQVLANAMSYVNLLRIHVDKENNVVYPFGERSLTKELLSEIDSEMKSKIKLEEQNEERRKELLDKLFSL</sequence>
<organism evidence="2 3">
    <name type="scientific">Anaerosphaera multitolerans</name>
    <dbReference type="NCBI Taxonomy" id="2487351"/>
    <lineage>
        <taxon>Bacteria</taxon>
        <taxon>Bacillati</taxon>
        <taxon>Bacillota</taxon>
        <taxon>Tissierellia</taxon>
        <taxon>Tissierellales</taxon>
        <taxon>Peptoniphilaceae</taxon>
        <taxon>Anaerosphaera</taxon>
    </lineage>
</organism>
<dbReference type="Proteomes" id="UP000288812">
    <property type="component" value="Unassembled WGS sequence"/>
</dbReference>
<comment type="caution">
    <text evidence="2">The sequence shown here is derived from an EMBL/GenBank/DDBJ whole genome shotgun (WGS) entry which is preliminary data.</text>
</comment>
<dbReference type="OrthoDB" id="9785474at2"/>
<gene>
    <name evidence="2" type="ORF">EF514_08460</name>
</gene>
<reference evidence="2 3" key="1">
    <citation type="submission" date="2018-11" db="EMBL/GenBank/DDBJ databases">
        <title>Genome sequencing and assembly of Anaerosphaera sp. nov., GS7-6-2.</title>
        <authorList>
            <person name="Rettenmaier R."/>
            <person name="Liebl W."/>
            <person name="Zverlov V."/>
        </authorList>
    </citation>
    <scope>NUCLEOTIDE SEQUENCE [LARGE SCALE GENOMIC DNA]</scope>
    <source>
        <strain evidence="2 3">GS7-6-2</strain>
    </source>
</reference>
<dbReference type="PANTHER" id="PTHR39966">
    <property type="entry name" value="BLL2471 PROTEIN-RELATED"/>
    <property type="match status" value="1"/>
</dbReference>
<keyword evidence="3" id="KW-1185">Reference proteome</keyword>
<protein>
    <submittedName>
        <fullName evidence="2">Hemerythrin</fullName>
    </submittedName>
</protein>
<proteinExistence type="predicted"/>
<dbReference type="RefSeq" id="WP_127725003.1">
    <property type="nucleotide sequence ID" value="NZ_RLIH01000013.1"/>
</dbReference>
<accession>A0A437S5D4</accession>